<dbReference type="HOGENOM" id="CLU_1139021_0_0_1"/>
<evidence type="ECO:0000313" key="1">
    <source>
        <dbReference type="EMBL" id="ENN77075.1"/>
    </source>
</evidence>
<reference evidence="1" key="1">
    <citation type="journal article" date="2013" name="Genome Biol.">
        <title>Draft genome of the mountain pine beetle, Dendroctonus ponderosae Hopkins, a major forest pest.</title>
        <authorList>
            <person name="Keeling C.I."/>
            <person name="Yuen M.M."/>
            <person name="Liao N.Y."/>
            <person name="Docking T.R."/>
            <person name="Chan S.K."/>
            <person name="Taylor G.A."/>
            <person name="Palmquist D.L."/>
            <person name="Jackman S.D."/>
            <person name="Nguyen A."/>
            <person name="Li M."/>
            <person name="Henderson H."/>
            <person name="Janes J.K."/>
            <person name="Zhao Y."/>
            <person name="Pandoh P."/>
            <person name="Moore R."/>
            <person name="Sperling F.A."/>
            <person name="Huber D.P."/>
            <person name="Birol I."/>
            <person name="Jones S.J."/>
            <person name="Bohlmann J."/>
        </authorList>
    </citation>
    <scope>NUCLEOTIDE SEQUENCE</scope>
</reference>
<proteinExistence type="predicted"/>
<name>N6U639_DENPD</name>
<dbReference type="EMBL" id="KB740954">
    <property type="protein sequence ID" value="ENN77075.1"/>
    <property type="molecule type" value="Genomic_DNA"/>
</dbReference>
<dbReference type="AlphaFoldDB" id="N6U639"/>
<accession>N6U639</accession>
<organism evidence="1">
    <name type="scientific">Dendroctonus ponderosae</name>
    <name type="common">Mountain pine beetle</name>
    <dbReference type="NCBI Taxonomy" id="77166"/>
    <lineage>
        <taxon>Eukaryota</taxon>
        <taxon>Metazoa</taxon>
        <taxon>Ecdysozoa</taxon>
        <taxon>Arthropoda</taxon>
        <taxon>Hexapoda</taxon>
        <taxon>Insecta</taxon>
        <taxon>Pterygota</taxon>
        <taxon>Neoptera</taxon>
        <taxon>Endopterygota</taxon>
        <taxon>Coleoptera</taxon>
        <taxon>Polyphaga</taxon>
        <taxon>Cucujiformia</taxon>
        <taxon>Curculionidae</taxon>
        <taxon>Scolytinae</taxon>
        <taxon>Dendroctonus</taxon>
    </lineage>
</organism>
<feature type="non-terminal residue" evidence="1">
    <location>
        <position position="1"/>
    </location>
</feature>
<protein>
    <submittedName>
        <fullName evidence="1">Uncharacterized protein</fullName>
    </submittedName>
</protein>
<gene>
    <name evidence="1" type="ORF">YQE_06410</name>
</gene>
<sequence>MYMPFPTFMCHSRKLPKSVEEFCRNVFNQGSLNGVSTICKHQTISHVTSVSNTMVIASTVTNRILDSWDALKLDFTNYQLEDKLRSAQNILDALNTPVFQNNSKKFFIMQKLNAVDISQILPTNPANFLPEKELYLGAKAEKMLSEIDESPEELKKLKTNVLAFYVELASQIRQRFDFANPLLYFLSNFDAETATSGKPPGKPKDLFSTFAMIILATLWTTLVICHGLVSVVSSLFVYIVDKKK</sequence>